<proteinExistence type="predicted"/>
<accession>A0A3G1KVB9</accession>
<dbReference type="Pfam" id="PF07729">
    <property type="entry name" value="FCD"/>
    <property type="match status" value="1"/>
</dbReference>
<evidence type="ECO:0000256" key="2">
    <source>
        <dbReference type="ARBA" id="ARBA00023125"/>
    </source>
</evidence>
<sequence length="242" mass="27273">MEFEVIHRSTTSLMIVNQILKNLETGQLKAGDKLPSERELCKLFGVGRSSVREAIKALVVMGNIEVIQGKGTFLREGLPTGNQGSFLEKALQAMPMFDLMEAREILEIKVVQLAADRLDREDILRLHQAIKQMVESKEDMGSFYEADLDFHYALAESTGNKVISEMMKVITKMIHKHRYHFMTLSGETQEKSIASARQIMQMVARGEGDKAAEIVREHLRLLDTKLVNLLSETVKKSPEGGR</sequence>
<organism evidence="5 6">
    <name type="scientific">Formimonas warabiya</name>
    <dbReference type="NCBI Taxonomy" id="1761012"/>
    <lineage>
        <taxon>Bacteria</taxon>
        <taxon>Bacillati</taxon>
        <taxon>Bacillota</taxon>
        <taxon>Clostridia</taxon>
        <taxon>Eubacteriales</taxon>
        <taxon>Peptococcaceae</taxon>
        <taxon>Candidatus Formimonas</taxon>
    </lineage>
</organism>
<name>A0A3G1KVB9_FORW1</name>
<reference evidence="5 6" key="1">
    <citation type="submission" date="2016-10" db="EMBL/GenBank/DDBJ databases">
        <title>Complete Genome Sequence of Peptococcaceae strain DCMF.</title>
        <authorList>
            <person name="Edwards R.J."/>
            <person name="Holland S.I."/>
            <person name="Deshpande N.P."/>
            <person name="Wong Y.K."/>
            <person name="Ertan H."/>
            <person name="Manefield M."/>
            <person name="Russell T.L."/>
            <person name="Lee M.J."/>
        </authorList>
    </citation>
    <scope>NUCLEOTIDE SEQUENCE [LARGE SCALE GENOMIC DNA]</scope>
    <source>
        <strain evidence="5 6">DCMF</strain>
    </source>
</reference>
<dbReference type="RefSeq" id="WP_148135648.1">
    <property type="nucleotide sequence ID" value="NZ_CP017634.1"/>
</dbReference>
<dbReference type="EMBL" id="CP017634">
    <property type="protein sequence ID" value="ATW26347.1"/>
    <property type="molecule type" value="Genomic_DNA"/>
</dbReference>
<dbReference type="AlphaFoldDB" id="A0A3G1KVB9"/>
<dbReference type="PANTHER" id="PTHR43537:SF5">
    <property type="entry name" value="UXU OPERON TRANSCRIPTIONAL REGULATOR"/>
    <property type="match status" value="1"/>
</dbReference>
<evidence type="ECO:0000313" key="5">
    <source>
        <dbReference type="EMBL" id="ATW26347.1"/>
    </source>
</evidence>
<dbReference type="SUPFAM" id="SSF46785">
    <property type="entry name" value="Winged helix' DNA-binding domain"/>
    <property type="match status" value="1"/>
</dbReference>
<dbReference type="GO" id="GO:0003700">
    <property type="term" value="F:DNA-binding transcription factor activity"/>
    <property type="evidence" value="ECO:0007669"/>
    <property type="project" value="InterPro"/>
</dbReference>
<dbReference type="Gene3D" id="1.10.10.10">
    <property type="entry name" value="Winged helix-like DNA-binding domain superfamily/Winged helix DNA-binding domain"/>
    <property type="match status" value="1"/>
</dbReference>
<dbReference type="SUPFAM" id="SSF48008">
    <property type="entry name" value="GntR ligand-binding domain-like"/>
    <property type="match status" value="1"/>
</dbReference>
<evidence type="ECO:0000256" key="1">
    <source>
        <dbReference type="ARBA" id="ARBA00023015"/>
    </source>
</evidence>
<dbReference type="SMART" id="SM00895">
    <property type="entry name" value="FCD"/>
    <property type="match status" value="1"/>
</dbReference>
<dbReference type="Gene3D" id="1.20.120.530">
    <property type="entry name" value="GntR ligand-binding domain-like"/>
    <property type="match status" value="1"/>
</dbReference>
<dbReference type="PANTHER" id="PTHR43537">
    <property type="entry name" value="TRANSCRIPTIONAL REGULATOR, GNTR FAMILY"/>
    <property type="match status" value="1"/>
</dbReference>
<dbReference type="PRINTS" id="PR00035">
    <property type="entry name" value="HTHGNTR"/>
</dbReference>
<dbReference type="CDD" id="cd07377">
    <property type="entry name" value="WHTH_GntR"/>
    <property type="match status" value="1"/>
</dbReference>
<dbReference type="InterPro" id="IPR036388">
    <property type="entry name" value="WH-like_DNA-bd_sf"/>
</dbReference>
<dbReference type="InterPro" id="IPR000524">
    <property type="entry name" value="Tscrpt_reg_HTH_GntR"/>
</dbReference>
<evidence type="ECO:0000313" key="6">
    <source>
        <dbReference type="Proteomes" id="UP000323521"/>
    </source>
</evidence>
<dbReference type="InterPro" id="IPR036390">
    <property type="entry name" value="WH_DNA-bd_sf"/>
</dbReference>
<dbReference type="Pfam" id="PF00392">
    <property type="entry name" value="GntR"/>
    <property type="match status" value="1"/>
</dbReference>
<protein>
    <recommendedName>
        <fullName evidence="4">HTH gntR-type domain-containing protein</fullName>
    </recommendedName>
</protein>
<dbReference type="PROSITE" id="PS50949">
    <property type="entry name" value="HTH_GNTR"/>
    <property type="match status" value="1"/>
</dbReference>
<dbReference type="Proteomes" id="UP000323521">
    <property type="component" value="Chromosome"/>
</dbReference>
<dbReference type="GO" id="GO:0003677">
    <property type="term" value="F:DNA binding"/>
    <property type="evidence" value="ECO:0007669"/>
    <property type="project" value="UniProtKB-KW"/>
</dbReference>
<dbReference type="KEGG" id="fwa:DCMF_17675"/>
<dbReference type="OrthoDB" id="9799482at2"/>
<keyword evidence="3" id="KW-0804">Transcription</keyword>
<keyword evidence="6" id="KW-1185">Reference proteome</keyword>
<dbReference type="SMART" id="SM00345">
    <property type="entry name" value="HTH_GNTR"/>
    <property type="match status" value="1"/>
</dbReference>
<keyword evidence="2" id="KW-0238">DNA-binding</keyword>
<dbReference type="InterPro" id="IPR008920">
    <property type="entry name" value="TF_FadR/GntR_C"/>
</dbReference>
<gene>
    <name evidence="5" type="ORF">DCMF_17675</name>
</gene>
<dbReference type="InterPro" id="IPR011711">
    <property type="entry name" value="GntR_C"/>
</dbReference>
<evidence type="ECO:0000259" key="4">
    <source>
        <dbReference type="PROSITE" id="PS50949"/>
    </source>
</evidence>
<feature type="domain" description="HTH gntR-type" evidence="4">
    <location>
        <begin position="9"/>
        <end position="77"/>
    </location>
</feature>
<keyword evidence="1" id="KW-0805">Transcription regulation</keyword>
<evidence type="ECO:0000256" key="3">
    <source>
        <dbReference type="ARBA" id="ARBA00023163"/>
    </source>
</evidence>